<accession>A0A0W8G239</accession>
<dbReference type="Gene3D" id="1.10.150.400">
    <property type="match status" value="1"/>
</dbReference>
<dbReference type="InterPro" id="IPR023214">
    <property type="entry name" value="HAD_sf"/>
</dbReference>
<comment type="caution">
    <text evidence="1">The sequence shown here is derived from an EMBL/GenBank/DDBJ whole genome shotgun (WGS) entry which is preliminary data.</text>
</comment>
<proteinExistence type="predicted"/>
<gene>
    <name evidence="1" type="ORF">ASZ90_002910</name>
</gene>
<evidence type="ECO:0000313" key="1">
    <source>
        <dbReference type="EMBL" id="KUG27240.1"/>
    </source>
</evidence>
<dbReference type="GO" id="GO:0016787">
    <property type="term" value="F:hydrolase activity"/>
    <property type="evidence" value="ECO:0007669"/>
    <property type="project" value="UniProtKB-KW"/>
</dbReference>
<dbReference type="Pfam" id="PF00702">
    <property type="entry name" value="Hydrolase"/>
    <property type="match status" value="1"/>
</dbReference>
<organism evidence="1">
    <name type="scientific">hydrocarbon metagenome</name>
    <dbReference type="NCBI Taxonomy" id="938273"/>
    <lineage>
        <taxon>unclassified sequences</taxon>
        <taxon>metagenomes</taxon>
        <taxon>ecological metagenomes</taxon>
    </lineage>
</organism>
<dbReference type="NCBIfam" id="TIGR01549">
    <property type="entry name" value="HAD-SF-IA-v1"/>
    <property type="match status" value="1"/>
</dbReference>
<protein>
    <submittedName>
        <fullName evidence="1">Putative hydrolase (Had superfamily)</fullName>
    </submittedName>
</protein>
<dbReference type="Gene3D" id="3.40.50.1000">
    <property type="entry name" value="HAD superfamily/HAD-like"/>
    <property type="match status" value="1"/>
</dbReference>
<dbReference type="AlphaFoldDB" id="A0A0W8G239"/>
<dbReference type="InterPro" id="IPR006439">
    <property type="entry name" value="HAD-SF_hydro_IA"/>
</dbReference>
<name>A0A0W8G239_9ZZZZ</name>
<reference evidence="1" key="1">
    <citation type="journal article" date="2015" name="Proc. Natl. Acad. Sci. U.S.A.">
        <title>Networks of energetic and metabolic interactions define dynamics in microbial communities.</title>
        <authorList>
            <person name="Embree M."/>
            <person name="Liu J.K."/>
            <person name="Al-Bassam M.M."/>
            <person name="Zengler K."/>
        </authorList>
    </citation>
    <scope>NUCLEOTIDE SEQUENCE</scope>
</reference>
<sequence length="667" mass="72438">MYTVYSFDVFDTCLTRTCARPTDVFTMAALRLRAAKKADFPLADVHDVVRLRTEAETAARKALHGREDLTLPEIYACLPAKNPFGIAPADFLDAELAAEASCLRPVAAMRDDIQALRRAGRRIVFVTDMFLPMEFIRDQLAAHGLFQPGDGLYVSGEIGLCKWSGRLYRHVLEQEGVAARRVLHVGDNPQSDVAMARRAGMAARLLAPAALSARESALARPLPDHDPGAGLLAGSCRAARCSLPREASGGVAAVAASVAAPLFLSFTAWVLAEAARAGLPRLHFVSRDGQIFYRIARILCRDRPGLPEPRYIHGSRQAWFFPSVTRCARDGLGWLLVPGHSRRPADLLAKLDMQPGDLPELGPDMAPGSGYWAAPLPPGAEAAFWDMLERPANARAVEARAAQARRLTADYFRPLVRDLPTLALVDLGWTLKTQVALGGVLRASGLPCEVFGYYFGVSASRAAGQEGRYRAFLTELPRHLDPAETLNPVFRNANLLEQCFSLADHGQVTGYAREGEDVVPRLRQARADQIGMAATVQQAILAVAAAWSREALAAGMGLEALASCKSGAVANAVSFLSAPTLQEAWALGTVMVGDDQNESRRRALVRPLGPGDLCRAVRAGRGTLPAGDYARSFDWIEGSVALSPRWLAPLLRTRRVFRLLRSLRIRF</sequence>
<dbReference type="EMBL" id="LNQE01000347">
    <property type="protein sequence ID" value="KUG27240.1"/>
    <property type="molecule type" value="Genomic_DNA"/>
</dbReference>
<keyword evidence="1" id="KW-0378">Hydrolase</keyword>
<dbReference type="InterPro" id="IPR036412">
    <property type="entry name" value="HAD-like_sf"/>
</dbReference>
<dbReference type="SUPFAM" id="SSF56784">
    <property type="entry name" value="HAD-like"/>
    <property type="match status" value="1"/>
</dbReference>